<evidence type="ECO:0000313" key="1">
    <source>
        <dbReference type="EMBL" id="MCD2164539.1"/>
    </source>
</evidence>
<evidence type="ECO:0000313" key="2">
    <source>
        <dbReference type="Proteomes" id="UP001199260"/>
    </source>
</evidence>
<sequence length="114" mass="12266">MNRPLSASEMSLVRWMLENGVPEASAFLSQLEHLQVTPSRCPCGCATLCFQLIDHDPAPPGVGILGDFFFDDAGLVAGIFLYQSEGLLSGLEVYGLEGEAPKHLPSESMLRSIA</sequence>
<gene>
    <name evidence="1" type="ORF">LPW39_05260</name>
</gene>
<accession>A0AAW4XUA5</accession>
<protein>
    <submittedName>
        <fullName evidence="1">Uncharacterized protein</fullName>
    </submittedName>
</protein>
<proteinExistence type="predicted"/>
<reference evidence="1 2" key="1">
    <citation type="submission" date="2021-11" db="EMBL/GenBank/DDBJ databases">
        <title>Genome sequence.</title>
        <authorList>
            <person name="Sun Q."/>
        </authorList>
    </citation>
    <scope>NUCLEOTIDE SEQUENCE [LARGE SCALE GENOMIC DNA]</scope>
    <source>
        <strain evidence="1 2">KCTC 12005</strain>
    </source>
</reference>
<comment type="caution">
    <text evidence="1">The sequence shown here is derived from an EMBL/GenBank/DDBJ whole genome shotgun (WGS) entry which is preliminary data.</text>
</comment>
<name>A0AAW4XUA5_9BURK</name>
<dbReference type="RefSeq" id="WP_230771910.1">
    <property type="nucleotide sequence ID" value="NZ_JAJNCT010000005.1"/>
</dbReference>
<organism evidence="1 2">
    <name type="scientific">Comamonas koreensis</name>
    <dbReference type="NCBI Taxonomy" id="160825"/>
    <lineage>
        <taxon>Bacteria</taxon>
        <taxon>Pseudomonadati</taxon>
        <taxon>Pseudomonadota</taxon>
        <taxon>Betaproteobacteria</taxon>
        <taxon>Burkholderiales</taxon>
        <taxon>Comamonadaceae</taxon>
        <taxon>Comamonas</taxon>
    </lineage>
</organism>
<dbReference type="AlphaFoldDB" id="A0AAW4XUA5"/>
<keyword evidence="2" id="KW-1185">Reference proteome</keyword>
<dbReference type="Proteomes" id="UP001199260">
    <property type="component" value="Unassembled WGS sequence"/>
</dbReference>
<dbReference type="EMBL" id="JAJNCT010000005">
    <property type="protein sequence ID" value="MCD2164539.1"/>
    <property type="molecule type" value="Genomic_DNA"/>
</dbReference>